<evidence type="ECO:0000313" key="2">
    <source>
        <dbReference type="EMBL" id="GLI62311.1"/>
    </source>
</evidence>
<accession>A0ABQ5RXG9</accession>
<name>A0ABQ5RXG9_9CHLO</name>
<dbReference type="EMBL" id="BSDZ01000013">
    <property type="protein sequence ID" value="GLI62311.1"/>
    <property type="molecule type" value="Genomic_DNA"/>
</dbReference>
<protein>
    <submittedName>
        <fullName evidence="2">Uncharacterized protein</fullName>
    </submittedName>
</protein>
<organism evidence="2 3">
    <name type="scientific">Volvox africanus</name>
    <dbReference type="NCBI Taxonomy" id="51714"/>
    <lineage>
        <taxon>Eukaryota</taxon>
        <taxon>Viridiplantae</taxon>
        <taxon>Chlorophyta</taxon>
        <taxon>core chlorophytes</taxon>
        <taxon>Chlorophyceae</taxon>
        <taxon>CS clade</taxon>
        <taxon>Chlamydomonadales</taxon>
        <taxon>Volvocaceae</taxon>
        <taxon>Volvox</taxon>
    </lineage>
</organism>
<dbReference type="Proteomes" id="UP001165090">
    <property type="component" value="Unassembled WGS sequence"/>
</dbReference>
<keyword evidence="3" id="KW-1185">Reference proteome</keyword>
<feature type="region of interest" description="Disordered" evidence="1">
    <location>
        <begin position="63"/>
        <end position="137"/>
    </location>
</feature>
<sequence>MDEKKSHAEERSIADVVAVPKGCPGSMAIREQRQCAVPVNEGSCTRHSGPGTPALWDCIDANEQLQEEDGLSAGEGGPMEAPGQHRVQPIWRPGPGPPVWGVSGEKLRRWGPNKTQRRDGEPQGPAEKEGEGERERT</sequence>
<feature type="non-terminal residue" evidence="2">
    <location>
        <position position="137"/>
    </location>
</feature>
<reference evidence="2 3" key="1">
    <citation type="journal article" date="2023" name="IScience">
        <title>Expanded male sex-determining region conserved during the evolution of homothallism in the green alga Volvox.</title>
        <authorList>
            <person name="Yamamoto K."/>
            <person name="Matsuzaki R."/>
            <person name="Mahakham W."/>
            <person name="Heman W."/>
            <person name="Sekimoto H."/>
            <person name="Kawachi M."/>
            <person name="Minakuchi Y."/>
            <person name="Toyoda A."/>
            <person name="Nozaki H."/>
        </authorList>
    </citation>
    <scope>NUCLEOTIDE SEQUENCE [LARGE SCALE GENOMIC DNA]</scope>
    <source>
        <strain evidence="2 3">NIES-4468</strain>
    </source>
</reference>
<feature type="region of interest" description="Disordered" evidence="1">
    <location>
        <begin position="1"/>
        <end position="20"/>
    </location>
</feature>
<comment type="caution">
    <text evidence="2">The sequence shown here is derived from an EMBL/GenBank/DDBJ whole genome shotgun (WGS) entry which is preliminary data.</text>
</comment>
<gene>
    <name evidence="2" type="ORF">VaNZ11_004918</name>
</gene>
<evidence type="ECO:0000313" key="3">
    <source>
        <dbReference type="Proteomes" id="UP001165090"/>
    </source>
</evidence>
<evidence type="ECO:0000256" key="1">
    <source>
        <dbReference type="SAM" id="MobiDB-lite"/>
    </source>
</evidence>
<proteinExistence type="predicted"/>
<feature type="compositionally biased region" description="Basic and acidic residues" evidence="1">
    <location>
        <begin position="1"/>
        <end position="13"/>
    </location>
</feature>
<feature type="compositionally biased region" description="Basic and acidic residues" evidence="1">
    <location>
        <begin position="116"/>
        <end position="137"/>
    </location>
</feature>